<dbReference type="PROSITE" id="PS01016">
    <property type="entry name" value="GLYCOPROTEASE"/>
    <property type="match status" value="1"/>
</dbReference>
<dbReference type="PANTHER" id="PTHR11735">
    <property type="entry name" value="TRNA N6-ADENOSINE THREONYLCARBAMOYLTRANSFERASE"/>
    <property type="match status" value="1"/>
</dbReference>
<dbReference type="EMBL" id="MEVK01000035">
    <property type="protein sequence ID" value="OGC58518.1"/>
    <property type="molecule type" value="Genomic_DNA"/>
</dbReference>
<dbReference type="InterPro" id="IPR022450">
    <property type="entry name" value="TsaD"/>
</dbReference>
<dbReference type="AlphaFoldDB" id="A0A1F4VND6"/>
<feature type="non-terminal residue" evidence="10">
    <location>
        <position position="231"/>
    </location>
</feature>
<evidence type="ECO:0000313" key="11">
    <source>
        <dbReference type="Proteomes" id="UP000178964"/>
    </source>
</evidence>
<reference evidence="10 11" key="1">
    <citation type="journal article" date="2016" name="Nat. Commun.">
        <title>Thousands of microbial genomes shed light on interconnected biogeochemical processes in an aquifer system.</title>
        <authorList>
            <person name="Anantharaman K."/>
            <person name="Brown C.T."/>
            <person name="Hug L.A."/>
            <person name="Sharon I."/>
            <person name="Castelle C.J."/>
            <person name="Probst A.J."/>
            <person name="Thomas B.C."/>
            <person name="Singh A."/>
            <person name="Wilkins M.J."/>
            <person name="Karaoz U."/>
            <person name="Brodie E.L."/>
            <person name="Williams K.H."/>
            <person name="Hubbard S.S."/>
            <person name="Banfield J.F."/>
        </authorList>
    </citation>
    <scope>NUCLEOTIDE SEQUENCE [LARGE SCALE GENOMIC DNA]</scope>
</reference>
<feature type="domain" description="Gcp-like" evidence="9">
    <location>
        <begin position="1"/>
        <end position="228"/>
    </location>
</feature>
<dbReference type="InterPro" id="IPR017861">
    <property type="entry name" value="KAE1/TsaD"/>
</dbReference>
<evidence type="ECO:0000259" key="9">
    <source>
        <dbReference type="Pfam" id="PF00814"/>
    </source>
</evidence>
<protein>
    <recommendedName>
        <fullName evidence="1">N(6)-L-threonylcarbamoyladenine synthase</fullName>
        <ecNumber evidence="1">2.3.1.234</ecNumber>
    </recommendedName>
</protein>
<dbReference type="PRINTS" id="PR00789">
    <property type="entry name" value="OSIALOPTASE"/>
</dbReference>
<dbReference type="NCBIfam" id="TIGR00329">
    <property type="entry name" value="gcp_kae1"/>
    <property type="match status" value="1"/>
</dbReference>
<keyword evidence="3 10" id="KW-0808">Transferase</keyword>
<dbReference type="SUPFAM" id="SSF53067">
    <property type="entry name" value="Actin-like ATPase domain"/>
    <property type="match status" value="1"/>
</dbReference>
<dbReference type="GO" id="GO:0002949">
    <property type="term" value="P:tRNA threonylcarbamoyladenosine modification"/>
    <property type="evidence" value="ECO:0007669"/>
    <property type="project" value="InterPro"/>
</dbReference>
<dbReference type="Pfam" id="PF00814">
    <property type="entry name" value="TsaD"/>
    <property type="match status" value="1"/>
</dbReference>
<dbReference type="InterPro" id="IPR017860">
    <property type="entry name" value="Peptidase_M22_CS"/>
</dbReference>
<evidence type="ECO:0000256" key="8">
    <source>
        <dbReference type="ARBA" id="ARBA00048117"/>
    </source>
</evidence>
<accession>A0A1F4VND6</accession>
<evidence type="ECO:0000256" key="3">
    <source>
        <dbReference type="ARBA" id="ARBA00022679"/>
    </source>
</evidence>
<dbReference type="GO" id="GO:0046872">
    <property type="term" value="F:metal ion binding"/>
    <property type="evidence" value="ECO:0007669"/>
    <property type="project" value="UniProtKB-KW"/>
</dbReference>
<dbReference type="PANTHER" id="PTHR11735:SF6">
    <property type="entry name" value="TRNA N6-ADENOSINE THREONYLCARBAMOYLTRANSFERASE, MITOCHONDRIAL"/>
    <property type="match status" value="1"/>
</dbReference>
<organism evidence="10 11">
    <name type="scientific">candidate division WWE3 bacterium RIFCSPLOWO2_01_FULL_42_11</name>
    <dbReference type="NCBI Taxonomy" id="1802627"/>
    <lineage>
        <taxon>Bacteria</taxon>
        <taxon>Katanobacteria</taxon>
    </lineage>
</organism>
<evidence type="ECO:0000256" key="6">
    <source>
        <dbReference type="ARBA" id="ARBA00023004"/>
    </source>
</evidence>
<dbReference type="GO" id="GO:0061711">
    <property type="term" value="F:tRNA N(6)-L-threonylcarbamoyladenine synthase activity"/>
    <property type="evidence" value="ECO:0007669"/>
    <property type="project" value="UniProtKB-EC"/>
</dbReference>
<dbReference type="Proteomes" id="UP000178964">
    <property type="component" value="Unassembled WGS sequence"/>
</dbReference>
<keyword evidence="6" id="KW-0408">Iron</keyword>
<dbReference type="NCBIfam" id="TIGR03723">
    <property type="entry name" value="T6A_TsaD_YgjD"/>
    <property type="match status" value="1"/>
</dbReference>
<evidence type="ECO:0000256" key="4">
    <source>
        <dbReference type="ARBA" id="ARBA00022694"/>
    </source>
</evidence>
<comment type="caution">
    <text evidence="10">The sequence shown here is derived from an EMBL/GenBank/DDBJ whole genome shotgun (WGS) entry which is preliminary data.</text>
</comment>
<sequence>VAVTTGPGLIGSLLVGVETARTLSFSLNKPLIPINHVYAHLYGAFLTDTKPKFPATGLIVSGGHTELLLLKNHGDYVRLGGTRDDALGEAFDKVAKILDLGYPGGPAIEKLALEGNPKAIKFPRPMINYDDYDFSYSGLKTAVVHEFQKNPNISKADLAASFQEAALDVVVTKAMKAVEEYNVKSLIVAGGVAANGRLREMCENKIPPSVPLHIPPLSLCTDNGVIIASCA</sequence>
<evidence type="ECO:0000313" key="10">
    <source>
        <dbReference type="EMBL" id="OGC58518.1"/>
    </source>
</evidence>
<dbReference type="FunFam" id="3.30.420.40:FF:000040">
    <property type="entry name" value="tRNA N6-adenosine threonylcarbamoyltransferase"/>
    <property type="match status" value="1"/>
</dbReference>
<dbReference type="Gene3D" id="3.30.420.40">
    <property type="match status" value="2"/>
</dbReference>
<evidence type="ECO:0000256" key="5">
    <source>
        <dbReference type="ARBA" id="ARBA00022723"/>
    </source>
</evidence>
<keyword evidence="7" id="KW-0012">Acyltransferase</keyword>
<keyword evidence="5" id="KW-0479">Metal-binding</keyword>
<evidence type="ECO:0000256" key="7">
    <source>
        <dbReference type="ARBA" id="ARBA00023315"/>
    </source>
</evidence>
<dbReference type="EC" id="2.3.1.234" evidence="1"/>
<feature type="non-terminal residue" evidence="10">
    <location>
        <position position="1"/>
    </location>
</feature>
<name>A0A1F4VND6_UNCKA</name>
<comment type="catalytic activity">
    <reaction evidence="8">
        <text>L-threonylcarbamoyladenylate + adenosine(37) in tRNA = N(6)-L-threonylcarbamoyladenosine(37) in tRNA + AMP + H(+)</text>
        <dbReference type="Rhea" id="RHEA:37059"/>
        <dbReference type="Rhea" id="RHEA-COMP:10162"/>
        <dbReference type="Rhea" id="RHEA-COMP:10163"/>
        <dbReference type="ChEBI" id="CHEBI:15378"/>
        <dbReference type="ChEBI" id="CHEBI:73682"/>
        <dbReference type="ChEBI" id="CHEBI:74411"/>
        <dbReference type="ChEBI" id="CHEBI:74418"/>
        <dbReference type="ChEBI" id="CHEBI:456215"/>
        <dbReference type="EC" id="2.3.1.234"/>
    </reaction>
</comment>
<dbReference type="InterPro" id="IPR043129">
    <property type="entry name" value="ATPase_NBD"/>
</dbReference>
<keyword evidence="2" id="KW-0963">Cytoplasm</keyword>
<evidence type="ECO:0000256" key="1">
    <source>
        <dbReference type="ARBA" id="ARBA00012156"/>
    </source>
</evidence>
<proteinExistence type="predicted"/>
<evidence type="ECO:0000256" key="2">
    <source>
        <dbReference type="ARBA" id="ARBA00022490"/>
    </source>
</evidence>
<gene>
    <name evidence="10" type="ORF">A3A70_01970</name>
</gene>
<dbReference type="InterPro" id="IPR000905">
    <property type="entry name" value="Gcp-like_dom"/>
</dbReference>
<keyword evidence="4" id="KW-0819">tRNA processing</keyword>
<dbReference type="STRING" id="1802627.A3A70_01970"/>